<comment type="caution">
    <text evidence="2">The sequence shown here is derived from an EMBL/GenBank/DDBJ whole genome shotgun (WGS) entry which is preliminary data.</text>
</comment>
<organism evidence="2 3">
    <name type="scientific">Actinomadura syzygii</name>
    <dbReference type="NCBI Taxonomy" id="1427538"/>
    <lineage>
        <taxon>Bacteria</taxon>
        <taxon>Bacillati</taxon>
        <taxon>Actinomycetota</taxon>
        <taxon>Actinomycetes</taxon>
        <taxon>Streptosporangiales</taxon>
        <taxon>Thermomonosporaceae</taxon>
        <taxon>Actinomadura</taxon>
    </lineage>
</organism>
<dbReference type="Proteomes" id="UP000322634">
    <property type="component" value="Unassembled WGS sequence"/>
</dbReference>
<accession>A0A5D0U9A3</accession>
<evidence type="ECO:0000313" key="3">
    <source>
        <dbReference type="Proteomes" id="UP000322634"/>
    </source>
</evidence>
<gene>
    <name evidence="2" type="ORF">FXF65_15475</name>
</gene>
<feature type="region of interest" description="Disordered" evidence="1">
    <location>
        <begin position="90"/>
        <end position="117"/>
    </location>
</feature>
<name>A0A5D0U9A3_9ACTN</name>
<evidence type="ECO:0000313" key="2">
    <source>
        <dbReference type="EMBL" id="TYC14273.1"/>
    </source>
</evidence>
<evidence type="ECO:0000256" key="1">
    <source>
        <dbReference type="SAM" id="MobiDB-lite"/>
    </source>
</evidence>
<dbReference type="AlphaFoldDB" id="A0A5D0U9A3"/>
<reference evidence="2 3" key="1">
    <citation type="submission" date="2019-08" db="EMBL/GenBank/DDBJ databases">
        <title>Actinomadura sp. nov. CYP1-5 isolated from mountain soil.</title>
        <authorList>
            <person name="Songsumanus A."/>
            <person name="Kuncharoen N."/>
            <person name="Kudo T."/>
            <person name="Yuki M."/>
            <person name="Igarashi Y."/>
            <person name="Tanasupawat S."/>
        </authorList>
    </citation>
    <scope>NUCLEOTIDE SEQUENCE [LARGE SCALE GENOMIC DNA]</scope>
    <source>
        <strain evidence="2 3">GKU157</strain>
    </source>
</reference>
<sequence length="117" mass="12546">MPEVPFTTSPPLTVALPELDTLPWPVSKLCSPSMPTLPPAVGIGTSWLPDFTEPGVEYSAPAPYLTLPWSPWPMPSSSVYSTLPLTPRPTGVLTPPDTSPPANPWSPYLTWPPPVTS</sequence>
<proteinExistence type="predicted"/>
<keyword evidence="3" id="KW-1185">Reference proteome</keyword>
<feature type="compositionally biased region" description="Pro residues" evidence="1">
    <location>
        <begin position="97"/>
        <end position="117"/>
    </location>
</feature>
<dbReference type="EMBL" id="VSFF01000006">
    <property type="protein sequence ID" value="TYC14273.1"/>
    <property type="molecule type" value="Genomic_DNA"/>
</dbReference>
<protein>
    <submittedName>
        <fullName evidence="2">Uncharacterized protein</fullName>
    </submittedName>
</protein>